<reference evidence="7" key="2">
    <citation type="submission" date="2013-04" db="UniProtKB">
        <authorList>
            <consortium name="EnsemblPlants"/>
        </authorList>
    </citation>
    <scope>IDENTIFICATION</scope>
</reference>
<dbReference type="GO" id="GO:0005524">
    <property type="term" value="F:ATP binding"/>
    <property type="evidence" value="ECO:0007669"/>
    <property type="project" value="UniProtKB-KW"/>
</dbReference>
<dbReference type="InterPro" id="IPR043129">
    <property type="entry name" value="ATPase_NBD"/>
</dbReference>
<sequence length="533" mass="59380">MAGGRMPLLGWWLMLVGSLRLASVWFGFFNIWALRVAVFSQTNMTEVHGRTFGVWTLLTCTLCFLCAFNLENRPLYLATFLSFVYALGHFLTEYLIYNTMAVANLSTVGFFAVIMPSHQLYFVKRDIDCMDAASMEFSWEIAWFSSCEAVIRKMYQTRRRVYDATERISLVSSFMASLLVGGYACIDQTDGAGMNLMDIATRELRSDALEATAPNLQDKIGNLAPAYAVAGTLSPYFVQRFQFRSNCLVIQWSGDNPNSLAGLTLSDPGDLAISLGTSDTVFGITDSPEPSLDGNILPNPVDPKTYMVMLCYKNGSLTREDVRNHYAERSWDVFNKHLEKTAPLNGGKLGYYFKEPEILPPLPVGFHRYIVNSLASGSLDEMVEHEINQFDPPSEVRAIIEGQFLSMRGHAERCGLPVPPKRIIATGGASSNQIILKTMASIFGCAVYTVERPDSASLGAALRAAHGWTCNQQGKFVPVSYLHSGRLNRTSLKLAAPFGDSEEDIDLLNNYTLLMKKRLEIEQKLVERFGRHS</sequence>
<organism evidence="7">
    <name type="scientific">Oryza brachyantha</name>
    <name type="common">malo sina</name>
    <dbReference type="NCBI Taxonomy" id="4533"/>
    <lineage>
        <taxon>Eukaryota</taxon>
        <taxon>Viridiplantae</taxon>
        <taxon>Streptophyta</taxon>
        <taxon>Embryophyta</taxon>
        <taxon>Tracheophyta</taxon>
        <taxon>Spermatophyta</taxon>
        <taxon>Magnoliopsida</taxon>
        <taxon>Liliopsida</taxon>
        <taxon>Poales</taxon>
        <taxon>Poaceae</taxon>
        <taxon>BOP clade</taxon>
        <taxon>Oryzoideae</taxon>
        <taxon>Oryzeae</taxon>
        <taxon>Oryzinae</taxon>
        <taxon>Oryza</taxon>
    </lineage>
</organism>
<dbReference type="eggNOG" id="KOG2531">
    <property type="taxonomic scope" value="Eukaryota"/>
</dbReference>
<keyword evidence="2 4" id="KW-0808">Transferase</keyword>
<dbReference type="SUPFAM" id="SSF53067">
    <property type="entry name" value="Actin-like ATPase domain"/>
    <property type="match status" value="2"/>
</dbReference>
<evidence type="ECO:0000256" key="2">
    <source>
        <dbReference type="ARBA" id="ARBA00022679"/>
    </source>
</evidence>
<comment type="function">
    <text evidence="4">Mediates 1-deoxy-D-xylulose (DX) phosphorylation in the cytoplasm prior to the translocation of 1-deoxy-D-xylulose 5-phosphate into plastids. Can also phosphorylate D-xylulose (Xyl). Uses preferentially ATP as cosubstrate.</text>
</comment>
<evidence type="ECO:0000313" key="7">
    <source>
        <dbReference type="EnsemblPlants" id="OB12G26490.1"/>
    </source>
</evidence>
<feature type="transmembrane region" description="Helical" evidence="5">
    <location>
        <begin position="75"/>
        <end position="91"/>
    </location>
</feature>
<evidence type="ECO:0000259" key="6">
    <source>
        <dbReference type="Pfam" id="PF02782"/>
    </source>
</evidence>
<keyword evidence="5" id="KW-0812">Transmembrane</keyword>
<dbReference type="InterPro" id="IPR005352">
    <property type="entry name" value="Erg28"/>
</dbReference>
<evidence type="ECO:0000256" key="3">
    <source>
        <dbReference type="ARBA" id="ARBA00022777"/>
    </source>
</evidence>
<dbReference type="OMA" id="GCVFWSD"/>
<proteinExistence type="inferred from homology"/>
<feature type="transmembrane region" description="Helical" evidence="5">
    <location>
        <begin position="12"/>
        <end position="32"/>
    </location>
</feature>
<dbReference type="HOGENOM" id="CLU_016149_0_0_1"/>
<keyword evidence="4" id="KW-0547">Nucleotide-binding</keyword>
<dbReference type="Pfam" id="PF03694">
    <property type="entry name" value="Erg28"/>
    <property type="match status" value="1"/>
</dbReference>
<evidence type="ECO:0000256" key="1">
    <source>
        <dbReference type="ARBA" id="ARBA00009156"/>
    </source>
</evidence>
<feature type="transmembrane region" description="Helical" evidence="5">
    <location>
        <begin position="52"/>
        <end position="70"/>
    </location>
</feature>
<feature type="domain" description="Carbohydrate kinase FGGY C-terminal" evidence="6">
    <location>
        <begin position="271"/>
        <end position="468"/>
    </location>
</feature>
<dbReference type="FunFam" id="3.30.420.40:FF:000145">
    <property type="entry name" value="Xylulose kinase"/>
    <property type="match status" value="1"/>
</dbReference>
<accession>J3NF91</accession>
<evidence type="ECO:0000313" key="8">
    <source>
        <dbReference type="Proteomes" id="UP000006038"/>
    </source>
</evidence>
<keyword evidence="8" id="KW-1185">Reference proteome</keyword>
<feature type="transmembrane region" description="Helical" evidence="5">
    <location>
        <begin position="168"/>
        <end position="184"/>
    </location>
</feature>
<dbReference type="Gramene" id="OB12G26490.1">
    <property type="protein sequence ID" value="OB12G26490.1"/>
    <property type="gene ID" value="OB12G26490"/>
</dbReference>
<dbReference type="InterPro" id="IPR018485">
    <property type="entry name" value="FGGY_C"/>
</dbReference>
<dbReference type="GO" id="GO:0016020">
    <property type="term" value="C:membrane"/>
    <property type="evidence" value="ECO:0007669"/>
    <property type="project" value="InterPro"/>
</dbReference>
<name>J3NF91_ORYBR</name>
<keyword evidence="5" id="KW-0472">Membrane</keyword>
<keyword evidence="5" id="KW-1133">Transmembrane helix</keyword>
<dbReference type="GO" id="GO:0005829">
    <property type="term" value="C:cytosol"/>
    <property type="evidence" value="ECO:0007669"/>
    <property type="project" value="TreeGrafter"/>
</dbReference>
<comment type="similarity">
    <text evidence="1 4">Belongs to the FGGY kinase family.</text>
</comment>
<dbReference type="EnsemblPlants" id="OB12G26490.1">
    <property type="protein sequence ID" value="OB12G26490.1"/>
    <property type="gene ID" value="OB12G26490"/>
</dbReference>
<comment type="catalytic activity">
    <reaction evidence="4">
        <text>D-xylulose + ATP = D-xylulose 5-phosphate + ADP + H(+)</text>
        <dbReference type="Rhea" id="RHEA:10964"/>
        <dbReference type="ChEBI" id="CHEBI:15378"/>
        <dbReference type="ChEBI" id="CHEBI:17140"/>
        <dbReference type="ChEBI" id="CHEBI:30616"/>
        <dbReference type="ChEBI" id="CHEBI:57737"/>
        <dbReference type="ChEBI" id="CHEBI:456216"/>
        <dbReference type="EC" id="2.7.1.17"/>
    </reaction>
</comment>
<dbReference type="GO" id="GO:0042732">
    <property type="term" value="P:D-xylose metabolic process"/>
    <property type="evidence" value="ECO:0007669"/>
    <property type="project" value="UniProtKB-UniRule"/>
</dbReference>
<dbReference type="Pfam" id="PF02782">
    <property type="entry name" value="FGGY_C"/>
    <property type="match status" value="1"/>
</dbReference>
<dbReference type="AlphaFoldDB" id="J3NF91"/>
<evidence type="ECO:0000256" key="4">
    <source>
        <dbReference type="RuleBase" id="RU367058"/>
    </source>
</evidence>
<protein>
    <recommendedName>
        <fullName evidence="4">Xylulose kinase</fullName>
        <ecNumber evidence="4">2.7.1.17</ecNumber>
    </recommendedName>
</protein>
<dbReference type="PANTHER" id="PTHR10196">
    <property type="entry name" value="SUGAR KINASE"/>
    <property type="match status" value="1"/>
</dbReference>
<dbReference type="CDD" id="cd07776">
    <property type="entry name" value="ASKHA_NBD_FGGY_SpXK-like"/>
    <property type="match status" value="1"/>
</dbReference>
<reference evidence="7" key="1">
    <citation type="journal article" date="2013" name="Nat. Commun.">
        <title>Whole-genome sequencing of Oryza brachyantha reveals mechanisms underlying Oryza genome evolution.</title>
        <authorList>
            <person name="Chen J."/>
            <person name="Huang Q."/>
            <person name="Gao D."/>
            <person name="Wang J."/>
            <person name="Lang Y."/>
            <person name="Liu T."/>
            <person name="Li B."/>
            <person name="Bai Z."/>
            <person name="Luis Goicoechea J."/>
            <person name="Liang C."/>
            <person name="Chen C."/>
            <person name="Zhang W."/>
            <person name="Sun S."/>
            <person name="Liao Y."/>
            <person name="Zhang X."/>
            <person name="Yang L."/>
            <person name="Song C."/>
            <person name="Wang M."/>
            <person name="Shi J."/>
            <person name="Liu G."/>
            <person name="Liu J."/>
            <person name="Zhou H."/>
            <person name="Zhou W."/>
            <person name="Yu Q."/>
            <person name="An N."/>
            <person name="Chen Y."/>
            <person name="Cai Q."/>
            <person name="Wang B."/>
            <person name="Liu B."/>
            <person name="Min J."/>
            <person name="Huang Y."/>
            <person name="Wu H."/>
            <person name="Li Z."/>
            <person name="Zhang Y."/>
            <person name="Yin Y."/>
            <person name="Song W."/>
            <person name="Jiang J."/>
            <person name="Jackson S.A."/>
            <person name="Wing R.A."/>
            <person name="Wang J."/>
            <person name="Chen M."/>
        </authorList>
    </citation>
    <scope>NUCLEOTIDE SEQUENCE [LARGE SCALE GENOMIC DNA]</scope>
    <source>
        <strain evidence="7">cv. IRGC 101232</strain>
    </source>
</reference>
<dbReference type="STRING" id="4533.J3NF91"/>
<keyword evidence="3 4" id="KW-0418">Kinase</keyword>
<keyword evidence="4" id="KW-0119">Carbohydrate metabolism</keyword>
<evidence type="ECO:0000256" key="5">
    <source>
        <dbReference type="SAM" id="Phobius"/>
    </source>
</evidence>
<dbReference type="PANTHER" id="PTHR10196:SF85">
    <property type="entry name" value="XYLULOSE KINASE"/>
    <property type="match status" value="1"/>
</dbReference>
<dbReference type="GO" id="GO:0005997">
    <property type="term" value="P:xylulose metabolic process"/>
    <property type="evidence" value="ECO:0007669"/>
    <property type="project" value="TreeGrafter"/>
</dbReference>
<dbReference type="eggNOG" id="KOG3455">
    <property type="taxonomic scope" value="Eukaryota"/>
</dbReference>
<dbReference type="InterPro" id="IPR042024">
    <property type="entry name" value="D-XK_euk"/>
</dbReference>
<dbReference type="GO" id="GO:0004856">
    <property type="term" value="F:D-xylulokinase activity"/>
    <property type="evidence" value="ECO:0007669"/>
    <property type="project" value="UniProtKB-UniRule"/>
</dbReference>
<dbReference type="EC" id="2.7.1.17" evidence="4"/>
<dbReference type="Proteomes" id="UP000006038">
    <property type="component" value="Chromosome 12"/>
</dbReference>
<keyword evidence="4" id="KW-0859">Xylose metabolism</keyword>
<feature type="transmembrane region" description="Helical" evidence="5">
    <location>
        <begin position="97"/>
        <end position="115"/>
    </location>
</feature>
<keyword evidence="4" id="KW-0067">ATP-binding</keyword>
<dbReference type="Gene3D" id="3.30.420.40">
    <property type="match status" value="2"/>
</dbReference>